<dbReference type="Proteomes" id="UP000002432">
    <property type="component" value="Chromosome"/>
</dbReference>
<reference evidence="2 3" key="1">
    <citation type="journal article" date="2009" name="Appl. Environ. Microbiol.">
        <title>Three genomes from the phylum Acidobacteria provide insight into the lifestyles of these microorganisms in soils.</title>
        <authorList>
            <person name="Ward N.L."/>
            <person name="Challacombe J.F."/>
            <person name="Janssen P.H."/>
            <person name="Henrissat B."/>
            <person name="Coutinho P.M."/>
            <person name="Wu M."/>
            <person name="Xie G."/>
            <person name="Haft D.H."/>
            <person name="Sait M."/>
            <person name="Badger J."/>
            <person name="Barabote R.D."/>
            <person name="Bradley B."/>
            <person name="Brettin T.S."/>
            <person name="Brinkac L.M."/>
            <person name="Bruce D."/>
            <person name="Creasy T."/>
            <person name="Daugherty S.C."/>
            <person name="Davidsen T.M."/>
            <person name="DeBoy R.T."/>
            <person name="Detter J.C."/>
            <person name="Dodson R.J."/>
            <person name="Durkin A.S."/>
            <person name="Ganapathy A."/>
            <person name="Gwinn-Giglio M."/>
            <person name="Han C.S."/>
            <person name="Khouri H."/>
            <person name="Kiss H."/>
            <person name="Kothari S.P."/>
            <person name="Madupu R."/>
            <person name="Nelson K.E."/>
            <person name="Nelson W.C."/>
            <person name="Paulsen I."/>
            <person name="Penn K."/>
            <person name="Ren Q."/>
            <person name="Rosovitz M.J."/>
            <person name="Selengut J.D."/>
            <person name="Shrivastava S."/>
            <person name="Sullivan S.A."/>
            <person name="Tapia R."/>
            <person name="Thompson L.S."/>
            <person name="Watkins K.L."/>
            <person name="Yang Q."/>
            <person name="Yu C."/>
            <person name="Zafar N."/>
            <person name="Zhou L."/>
            <person name="Kuske C.R."/>
        </authorList>
    </citation>
    <scope>NUCLEOTIDE SEQUENCE [LARGE SCALE GENOMIC DNA]</scope>
    <source>
        <strain evidence="2 3">Ellin345</strain>
    </source>
</reference>
<evidence type="ECO:0000313" key="2">
    <source>
        <dbReference type="EMBL" id="ABF41134.1"/>
    </source>
</evidence>
<dbReference type="AlphaFoldDB" id="Q1IPR6"/>
<keyword evidence="1" id="KW-0812">Transmembrane</keyword>
<feature type="transmembrane region" description="Helical" evidence="1">
    <location>
        <begin position="80"/>
        <end position="100"/>
    </location>
</feature>
<accession>Q1IPR6</accession>
<dbReference type="STRING" id="204669.Acid345_2133"/>
<feature type="transmembrane region" description="Helical" evidence="1">
    <location>
        <begin position="21"/>
        <end position="43"/>
    </location>
</feature>
<name>Q1IPR6_KORVE</name>
<dbReference type="EnsemblBacteria" id="ABF41134">
    <property type="protein sequence ID" value="ABF41134"/>
    <property type="gene ID" value="Acid345_2133"/>
</dbReference>
<keyword evidence="1" id="KW-0472">Membrane</keyword>
<dbReference type="HOGENOM" id="CLU_2180379_0_0_0"/>
<dbReference type="EMBL" id="CP000360">
    <property type="protein sequence ID" value="ABF41134.1"/>
    <property type="molecule type" value="Genomic_DNA"/>
</dbReference>
<sequence>MRSEPRVFETVAQVDSSSFGWPVFFAFLAGLGYIIAVGVLFGSVERIEMILWAALPISQFLYIGPLIYRAKKNGYRRAMHGWIVGAAVAALVFMPCWGLAFSTSLEKIK</sequence>
<evidence type="ECO:0000313" key="3">
    <source>
        <dbReference type="Proteomes" id="UP000002432"/>
    </source>
</evidence>
<feature type="transmembrane region" description="Helical" evidence="1">
    <location>
        <begin position="49"/>
        <end position="68"/>
    </location>
</feature>
<protein>
    <submittedName>
        <fullName evidence="2">Uncharacterized protein</fullName>
    </submittedName>
</protein>
<gene>
    <name evidence="2" type="ordered locus">Acid345_2133</name>
</gene>
<proteinExistence type="predicted"/>
<keyword evidence="1" id="KW-1133">Transmembrane helix</keyword>
<dbReference type="KEGG" id="aba:Acid345_2133"/>
<evidence type="ECO:0000256" key="1">
    <source>
        <dbReference type="SAM" id="Phobius"/>
    </source>
</evidence>
<organism evidence="2 3">
    <name type="scientific">Koribacter versatilis (strain Ellin345)</name>
    <dbReference type="NCBI Taxonomy" id="204669"/>
    <lineage>
        <taxon>Bacteria</taxon>
        <taxon>Pseudomonadati</taxon>
        <taxon>Acidobacteriota</taxon>
        <taxon>Terriglobia</taxon>
        <taxon>Terriglobales</taxon>
        <taxon>Candidatus Korobacteraceae</taxon>
        <taxon>Candidatus Korobacter</taxon>
    </lineage>
</organism>
<keyword evidence="3" id="KW-1185">Reference proteome</keyword>